<evidence type="ECO:0000313" key="2">
    <source>
        <dbReference type="EMBL" id="VDK74587.1"/>
    </source>
</evidence>
<gene>
    <name evidence="2" type="ORF">CGOC_LOCUS7052</name>
</gene>
<dbReference type="GO" id="GO:0006829">
    <property type="term" value="P:zinc ion transport"/>
    <property type="evidence" value="ECO:0007669"/>
    <property type="project" value="InterPro"/>
</dbReference>
<keyword evidence="1" id="KW-0813">Transport</keyword>
<dbReference type="PANTHER" id="PTHR13414">
    <property type="entry name" value="HUEL-CATION TRANSPORTER"/>
    <property type="match status" value="1"/>
</dbReference>
<evidence type="ECO:0000256" key="1">
    <source>
        <dbReference type="ARBA" id="ARBA00022448"/>
    </source>
</evidence>
<proteinExistence type="predicted"/>
<sequence>MSVDLGTVASFIIRTNAAHLVGRSLPQRITDDIVCRLNNDPVIRSVHDVKATALGVEQSRFKAELDFDGRAITRAYLHHNVQMSTLLKEVKDIKDEGELANFMETHGEKIIDRLGDEIDRIETEITGKHPDIQHVDLEAL</sequence>
<name>A0A3P6SQB7_CYLGO</name>
<accession>A0A3P6SQB7</accession>
<dbReference type="GO" id="GO:0006882">
    <property type="term" value="P:intracellular zinc ion homeostasis"/>
    <property type="evidence" value="ECO:0007669"/>
    <property type="project" value="TreeGrafter"/>
</dbReference>
<protein>
    <submittedName>
        <fullName evidence="2">Uncharacterized protein</fullName>
    </submittedName>
</protein>
<dbReference type="OrthoDB" id="435980at2759"/>
<dbReference type="GO" id="GO:0008324">
    <property type="term" value="F:monoatomic cation transmembrane transporter activity"/>
    <property type="evidence" value="ECO:0007669"/>
    <property type="project" value="InterPro"/>
</dbReference>
<reference evidence="2 3" key="1">
    <citation type="submission" date="2018-11" db="EMBL/GenBank/DDBJ databases">
        <authorList>
            <consortium name="Pathogen Informatics"/>
        </authorList>
    </citation>
    <scope>NUCLEOTIDE SEQUENCE [LARGE SCALE GENOMIC DNA]</scope>
</reference>
<organism evidence="2 3">
    <name type="scientific">Cylicostephanus goldi</name>
    <name type="common">Nematode worm</name>
    <dbReference type="NCBI Taxonomy" id="71465"/>
    <lineage>
        <taxon>Eukaryota</taxon>
        <taxon>Metazoa</taxon>
        <taxon>Ecdysozoa</taxon>
        <taxon>Nematoda</taxon>
        <taxon>Chromadorea</taxon>
        <taxon>Rhabditida</taxon>
        <taxon>Rhabditina</taxon>
        <taxon>Rhabditomorpha</taxon>
        <taxon>Strongyloidea</taxon>
        <taxon>Strongylidae</taxon>
        <taxon>Cylicostephanus</taxon>
    </lineage>
</organism>
<dbReference type="Proteomes" id="UP000271889">
    <property type="component" value="Unassembled WGS sequence"/>
</dbReference>
<dbReference type="GO" id="GO:0005783">
    <property type="term" value="C:endoplasmic reticulum"/>
    <property type="evidence" value="ECO:0007669"/>
    <property type="project" value="TreeGrafter"/>
</dbReference>
<dbReference type="EMBL" id="UYRV01023955">
    <property type="protein sequence ID" value="VDK74587.1"/>
    <property type="molecule type" value="Genomic_DNA"/>
</dbReference>
<dbReference type="PANTHER" id="PTHR13414:SF9">
    <property type="entry name" value="PROTON-COUPLED ZINC ANTIPORTER SLC30A9, MITOCHONDRIAL"/>
    <property type="match status" value="1"/>
</dbReference>
<dbReference type="AlphaFoldDB" id="A0A3P6SQB7"/>
<evidence type="ECO:0000313" key="3">
    <source>
        <dbReference type="Proteomes" id="UP000271889"/>
    </source>
</evidence>
<keyword evidence="3" id="KW-1185">Reference proteome</keyword>
<dbReference type="InterPro" id="IPR040177">
    <property type="entry name" value="SLC30A9"/>
</dbReference>